<evidence type="ECO:0000313" key="6">
    <source>
        <dbReference type="Proteomes" id="UP000076738"/>
    </source>
</evidence>
<protein>
    <submittedName>
        <fullName evidence="5">Sphingomyelin phosphodiesterase</fullName>
    </submittedName>
</protein>
<dbReference type="InterPro" id="IPR004843">
    <property type="entry name" value="Calcineurin-like_PHP"/>
</dbReference>
<dbReference type="GO" id="GO:0008081">
    <property type="term" value="F:phosphoric diester hydrolase activity"/>
    <property type="evidence" value="ECO:0007669"/>
    <property type="project" value="TreeGrafter"/>
</dbReference>
<evidence type="ECO:0000313" key="5">
    <source>
        <dbReference type="EMBL" id="KZO98291.1"/>
    </source>
</evidence>
<dbReference type="GO" id="GO:0005615">
    <property type="term" value="C:extracellular space"/>
    <property type="evidence" value="ECO:0007669"/>
    <property type="project" value="TreeGrafter"/>
</dbReference>
<sequence length="730" mass="79814">MPFQARPYPAASAARCFPKGDHILLNMICLLLPLSVCGLALAQTPTLPAYLQTASAAYTGAPYFPNYLFEEYWPGFEPTQTTAEVQPIVTDPVSRVIFPLELTQPSPITDGDFIDPYVIPPSLLTNQVTGPIFPTFNLSTPGSLALASQTIRSIVEIIEGTEITDSCAKCQAALSLGNVLANTAPWEVPNVMVTLCTMYNFATYGTCAETYGITSDGDVATQVLAMADVGGQDGQYICAHWVGGACSVPAPNELDMTGYFTSPKPANAAAPPPSGQRIRVLHLSDFHLDPRYDIGAEADCSQYMCCRYNAYTASSPNKTVLPAARFGAYQCDLPMDLAGVAIEAIPILAGAGATGREFDFAIFTGDLISHDNHDWPLQLGRTYIEYEESITFSMIQSALGSTPVYAALGNHDTWPQACAAPITMQPEYLGNQFSWNYEHISALWAQKGWIDSPSYQYASVHYGGYAITTWRGLKIISFNSDFWYTDNWFNYINTSDPDISGQLRWIADELQLSEDAGQRVWIIGHVPPGWNGSPASANPTNLFYQIVERYSPHVIAETFFGHTHEDQFSIFYTNNGTNPSAETALGTAWTAPSLTPLTNLNSGFRAYDIDPVTFNVLDSYTWISNISEASALDQQSTHGAVYTFEYSAREAYGANISWPESAPLNATWWHLVTEQWEINPSLVETFYLYESKSSVMGGNCTSIACIQSQICYARSGSVPLAGLCPYGTGY</sequence>
<evidence type="ECO:0000259" key="4">
    <source>
        <dbReference type="Pfam" id="PF00149"/>
    </source>
</evidence>
<organism evidence="5 6">
    <name type="scientific">Calocera viscosa (strain TUFC12733)</name>
    <dbReference type="NCBI Taxonomy" id="1330018"/>
    <lineage>
        <taxon>Eukaryota</taxon>
        <taxon>Fungi</taxon>
        <taxon>Dikarya</taxon>
        <taxon>Basidiomycota</taxon>
        <taxon>Agaricomycotina</taxon>
        <taxon>Dacrymycetes</taxon>
        <taxon>Dacrymycetales</taxon>
        <taxon>Dacrymycetaceae</taxon>
        <taxon>Calocera</taxon>
    </lineage>
</organism>
<keyword evidence="6" id="KW-1185">Reference proteome</keyword>
<dbReference type="OrthoDB" id="282973at2759"/>
<dbReference type="CDD" id="cd00842">
    <property type="entry name" value="MPP_ASMase"/>
    <property type="match status" value="1"/>
</dbReference>
<dbReference type="PANTHER" id="PTHR10340">
    <property type="entry name" value="SPHINGOMYELIN PHOSPHODIESTERASE"/>
    <property type="match status" value="1"/>
</dbReference>
<dbReference type="Pfam" id="PF00149">
    <property type="entry name" value="Metallophos"/>
    <property type="match status" value="1"/>
</dbReference>
<dbReference type="InterPro" id="IPR041805">
    <property type="entry name" value="ASMase/PPN1_MPP"/>
</dbReference>
<dbReference type="InterPro" id="IPR029052">
    <property type="entry name" value="Metallo-depent_PP-like"/>
</dbReference>
<dbReference type="Proteomes" id="UP000076738">
    <property type="component" value="Unassembled WGS sequence"/>
</dbReference>
<evidence type="ECO:0000256" key="2">
    <source>
        <dbReference type="ARBA" id="ARBA00023180"/>
    </source>
</evidence>
<reference evidence="5 6" key="1">
    <citation type="journal article" date="2016" name="Mol. Biol. Evol.">
        <title>Comparative Genomics of Early-Diverging Mushroom-Forming Fungi Provides Insights into the Origins of Lignocellulose Decay Capabilities.</title>
        <authorList>
            <person name="Nagy L.G."/>
            <person name="Riley R."/>
            <person name="Tritt A."/>
            <person name="Adam C."/>
            <person name="Daum C."/>
            <person name="Floudas D."/>
            <person name="Sun H."/>
            <person name="Yadav J.S."/>
            <person name="Pangilinan J."/>
            <person name="Larsson K.H."/>
            <person name="Matsuura K."/>
            <person name="Barry K."/>
            <person name="Labutti K."/>
            <person name="Kuo R."/>
            <person name="Ohm R.A."/>
            <person name="Bhattacharya S.S."/>
            <person name="Shirouzu T."/>
            <person name="Yoshinaga Y."/>
            <person name="Martin F.M."/>
            <person name="Grigoriev I.V."/>
            <person name="Hibbett D.S."/>
        </authorList>
    </citation>
    <scope>NUCLEOTIDE SEQUENCE [LARGE SCALE GENOMIC DNA]</scope>
    <source>
        <strain evidence="5 6">TUFC12733</strain>
    </source>
</reference>
<keyword evidence="3" id="KW-0732">Signal</keyword>
<keyword evidence="1" id="KW-0378">Hydrolase</keyword>
<accession>A0A167P0L8</accession>
<evidence type="ECO:0000256" key="3">
    <source>
        <dbReference type="SAM" id="SignalP"/>
    </source>
</evidence>
<dbReference type="STRING" id="1330018.A0A167P0L8"/>
<feature type="domain" description="Calcineurin-like phosphoesterase" evidence="4">
    <location>
        <begin position="279"/>
        <end position="565"/>
    </location>
</feature>
<evidence type="ECO:0000256" key="1">
    <source>
        <dbReference type="ARBA" id="ARBA00022801"/>
    </source>
</evidence>
<keyword evidence="2" id="KW-0325">Glycoprotein</keyword>
<gene>
    <name evidence="5" type="ORF">CALVIDRAFT_38799</name>
</gene>
<dbReference type="EMBL" id="KV417276">
    <property type="protein sequence ID" value="KZO98291.1"/>
    <property type="molecule type" value="Genomic_DNA"/>
</dbReference>
<dbReference type="AlphaFoldDB" id="A0A167P0L8"/>
<dbReference type="SUPFAM" id="SSF56300">
    <property type="entry name" value="Metallo-dependent phosphatases"/>
    <property type="match status" value="1"/>
</dbReference>
<feature type="signal peptide" evidence="3">
    <location>
        <begin position="1"/>
        <end position="42"/>
    </location>
</feature>
<dbReference type="Gene3D" id="3.60.21.10">
    <property type="match status" value="1"/>
</dbReference>
<proteinExistence type="predicted"/>
<feature type="chain" id="PRO_5007890926" evidence="3">
    <location>
        <begin position="43"/>
        <end position="730"/>
    </location>
</feature>
<dbReference type="PANTHER" id="PTHR10340:SF27">
    <property type="entry name" value="ACL091CP"/>
    <property type="match status" value="1"/>
</dbReference>
<name>A0A167P0L8_CALVF</name>